<dbReference type="InterPro" id="IPR002347">
    <property type="entry name" value="SDR_fam"/>
</dbReference>
<dbReference type="OMA" id="VMRCPKS"/>
<evidence type="ECO:0000256" key="1">
    <source>
        <dbReference type="ARBA" id="ARBA00023002"/>
    </source>
</evidence>
<sequence>MGSAHSTNCKAKSVCQDLRGKHFVVTGANTGLGYATTRELAKMGAAVTLACRSAERGQQAIDKMKAEALEKPVKEGVDLLEGLTDVDVRLEVLDLGSLQSVIAFAQRFKASGTKVDVLINNAGIMAIPERRETVDGLEMQIGVNHFGGHLLTRLMEPLMNDGGRVIFLSSLGHRQPPGQAKVTLDFDNVNYEKPDTYNSWMAYGRSKLANILDAKEFAKRLEARGISTYACHPGIVNTELMRNMTDSSLMSRVTRLTAPLSRFILATPLTGALTTIRCAVDPSLAGPEFSGKYWGNMKEETPSELALDPANPPRLWEVTESVLEAKLGKNVDDLLLYS</sequence>
<dbReference type="InParanoid" id="D8LPM3"/>
<evidence type="ECO:0000313" key="2">
    <source>
        <dbReference type="EMBL" id="CBN80495.1"/>
    </source>
</evidence>
<dbReference type="STRING" id="2880.D8LPM3"/>
<protein>
    <submittedName>
        <fullName evidence="2">Short-chain dehydrogenase</fullName>
    </submittedName>
</protein>
<dbReference type="Gene3D" id="3.40.50.720">
    <property type="entry name" value="NAD(P)-binding Rossmann-like Domain"/>
    <property type="match status" value="1"/>
</dbReference>
<dbReference type="eggNOG" id="KOG1208">
    <property type="taxonomic scope" value="Eukaryota"/>
</dbReference>
<dbReference type="EMBL" id="FN649741">
    <property type="protein sequence ID" value="CBN80495.1"/>
    <property type="molecule type" value="Genomic_DNA"/>
</dbReference>
<evidence type="ECO:0000313" key="3">
    <source>
        <dbReference type="Proteomes" id="UP000002630"/>
    </source>
</evidence>
<dbReference type="InterPro" id="IPR036291">
    <property type="entry name" value="NAD(P)-bd_dom_sf"/>
</dbReference>
<proteinExistence type="predicted"/>
<dbReference type="SUPFAM" id="SSF51735">
    <property type="entry name" value="NAD(P)-binding Rossmann-fold domains"/>
    <property type="match status" value="1"/>
</dbReference>
<gene>
    <name evidence="2" type="ORF">Esi_0052_0193</name>
</gene>
<dbReference type="AlphaFoldDB" id="D8LPM3"/>
<dbReference type="FunCoup" id="D8LPM3">
    <property type="interactions" value="11"/>
</dbReference>
<dbReference type="Pfam" id="PF00106">
    <property type="entry name" value="adh_short"/>
    <property type="match status" value="1"/>
</dbReference>
<name>D8LPM3_ECTSI</name>
<reference evidence="2 3" key="1">
    <citation type="journal article" date="2010" name="Nature">
        <title>The Ectocarpus genome and the independent evolution of multicellularity in brown algae.</title>
        <authorList>
            <person name="Cock J.M."/>
            <person name="Sterck L."/>
            <person name="Rouze P."/>
            <person name="Scornet D."/>
            <person name="Allen A.E."/>
            <person name="Amoutzias G."/>
            <person name="Anthouard V."/>
            <person name="Artiguenave F."/>
            <person name="Aury J.M."/>
            <person name="Badger J.H."/>
            <person name="Beszteri B."/>
            <person name="Billiau K."/>
            <person name="Bonnet E."/>
            <person name="Bothwell J.H."/>
            <person name="Bowler C."/>
            <person name="Boyen C."/>
            <person name="Brownlee C."/>
            <person name="Carrano C.J."/>
            <person name="Charrier B."/>
            <person name="Cho G.Y."/>
            <person name="Coelho S.M."/>
            <person name="Collen J."/>
            <person name="Corre E."/>
            <person name="Da Silva C."/>
            <person name="Delage L."/>
            <person name="Delaroque N."/>
            <person name="Dittami S.M."/>
            <person name="Doulbeau S."/>
            <person name="Elias M."/>
            <person name="Farnham G."/>
            <person name="Gachon C.M."/>
            <person name="Gschloessl B."/>
            <person name="Heesch S."/>
            <person name="Jabbari K."/>
            <person name="Jubin C."/>
            <person name="Kawai H."/>
            <person name="Kimura K."/>
            <person name="Kloareg B."/>
            <person name="Kupper F.C."/>
            <person name="Lang D."/>
            <person name="Le Bail A."/>
            <person name="Leblanc C."/>
            <person name="Lerouge P."/>
            <person name="Lohr M."/>
            <person name="Lopez P.J."/>
            <person name="Martens C."/>
            <person name="Maumus F."/>
            <person name="Michel G."/>
            <person name="Miranda-Saavedra D."/>
            <person name="Morales J."/>
            <person name="Moreau H."/>
            <person name="Motomura T."/>
            <person name="Nagasato C."/>
            <person name="Napoli C.A."/>
            <person name="Nelson D.R."/>
            <person name="Nyvall-Collen P."/>
            <person name="Peters A.F."/>
            <person name="Pommier C."/>
            <person name="Potin P."/>
            <person name="Poulain J."/>
            <person name="Quesneville H."/>
            <person name="Read B."/>
            <person name="Rensing S.A."/>
            <person name="Ritter A."/>
            <person name="Rousvoal S."/>
            <person name="Samanta M."/>
            <person name="Samson G."/>
            <person name="Schroeder D.C."/>
            <person name="Segurens B."/>
            <person name="Strittmatter M."/>
            <person name="Tonon T."/>
            <person name="Tregear J.W."/>
            <person name="Valentin K."/>
            <person name="von Dassow P."/>
            <person name="Yamagishi T."/>
            <person name="Van de Peer Y."/>
            <person name="Wincker P."/>
        </authorList>
    </citation>
    <scope>NUCLEOTIDE SEQUENCE [LARGE SCALE GENOMIC DNA]</scope>
    <source>
        <strain evidence="3">Ec32 / CCAP1310/4</strain>
    </source>
</reference>
<dbReference type="PANTHER" id="PTHR43157">
    <property type="entry name" value="PHOSPHATIDYLINOSITOL-GLYCAN BIOSYNTHESIS CLASS F PROTEIN-RELATED"/>
    <property type="match status" value="1"/>
</dbReference>
<accession>D8LPM3</accession>
<keyword evidence="1" id="KW-0560">Oxidoreductase</keyword>
<keyword evidence="3" id="KW-1185">Reference proteome</keyword>
<organism evidence="2 3">
    <name type="scientific">Ectocarpus siliculosus</name>
    <name type="common">Brown alga</name>
    <name type="synonym">Conferva siliculosa</name>
    <dbReference type="NCBI Taxonomy" id="2880"/>
    <lineage>
        <taxon>Eukaryota</taxon>
        <taxon>Sar</taxon>
        <taxon>Stramenopiles</taxon>
        <taxon>Ochrophyta</taxon>
        <taxon>PX clade</taxon>
        <taxon>Phaeophyceae</taxon>
        <taxon>Ectocarpales</taxon>
        <taxon>Ectocarpaceae</taxon>
        <taxon>Ectocarpus</taxon>
    </lineage>
</organism>
<dbReference type="OrthoDB" id="37648at2759"/>
<dbReference type="GO" id="GO:0016491">
    <property type="term" value="F:oxidoreductase activity"/>
    <property type="evidence" value="ECO:0007669"/>
    <property type="project" value="UniProtKB-KW"/>
</dbReference>
<dbReference type="Proteomes" id="UP000002630">
    <property type="component" value="Linkage Group LG16"/>
</dbReference>
<dbReference type="PANTHER" id="PTHR43157:SF31">
    <property type="entry name" value="PHOSPHATIDYLINOSITOL-GLYCAN BIOSYNTHESIS CLASS F PROTEIN"/>
    <property type="match status" value="1"/>
</dbReference>
<dbReference type="EMBL" id="FN648730">
    <property type="protein sequence ID" value="CBN80495.1"/>
    <property type="molecule type" value="Genomic_DNA"/>
</dbReference>
<dbReference type="PRINTS" id="PR00081">
    <property type="entry name" value="GDHRDH"/>
</dbReference>
<dbReference type="CDD" id="cd05327">
    <property type="entry name" value="retinol-DH_like_SDR_c_like"/>
    <property type="match status" value="1"/>
</dbReference>